<reference evidence="2" key="2">
    <citation type="submission" date="2025-08" db="UniProtKB">
        <authorList>
            <consortium name="Ensembl"/>
        </authorList>
    </citation>
    <scope>IDENTIFICATION</scope>
</reference>
<feature type="domain" description="Sin3 C-terminal" evidence="1">
    <location>
        <begin position="14"/>
        <end position="102"/>
    </location>
</feature>
<dbReference type="GeneTree" id="ENSGT00940000155491"/>
<dbReference type="Proteomes" id="UP000314982">
    <property type="component" value="Unassembled WGS sequence"/>
</dbReference>
<evidence type="ECO:0000313" key="3">
    <source>
        <dbReference type="Proteomes" id="UP000314982"/>
    </source>
</evidence>
<accession>A0A4W5LZ17</accession>
<dbReference type="Pfam" id="PF16879">
    <property type="entry name" value="Sin3a_C"/>
    <property type="match status" value="1"/>
</dbReference>
<organism evidence="2 3">
    <name type="scientific">Hucho hucho</name>
    <name type="common">huchen</name>
    <dbReference type="NCBI Taxonomy" id="62062"/>
    <lineage>
        <taxon>Eukaryota</taxon>
        <taxon>Metazoa</taxon>
        <taxon>Chordata</taxon>
        <taxon>Craniata</taxon>
        <taxon>Vertebrata</taxon>
        <taxon>Euteleostomi</taxon>
        <taxon>Actinopterygii</taxon>
        <taxon>Neopterygii</taxon>
        <taxon>Teleostei</taxon>
        <taxon>Protacanthopterygii</taxon>
        <taxon>Salmoniformes</taxon>
        <taxon>Salmonidae</taxon>
        <taxon>Salmoninae</taxon>
        <taxon>Hucho</taxon>
    </lineage>
</organism>
<dbReference type="AlphaFoldDB" id="A0A4W5LZ17"/>
<sequence>LNDCAHTWRCGSYHQLQHIVSDELCVRVTDLYLSQSTNKATGGTLSTQASRATAEGAYQRKAEQLMSDENCFKLMFVKSQGSVTLTLELLDTEEENSDEPAETEVCLFVCLFVSVYGRQVVTSV</sequence>
<protein>
    <recommendedName>
        <fullName evidence="1">Sin3 C-terminal domain-containing protein</fullName>
    </recommendedName>
</protein>
<evidence type="ECO:0000259" key="1">
    <source>
        <dbReference type="Pfam" id="PF16879"/>
    </source>
</evidence>
<dbReference type="InterPro" id="IPR031693">
    <property type="entry name" value="Sin3_C"/>
</dbReference>
<reference evidence="3" key="1">
    <citation type="submission" date="2018-06" db="EMBL/GenBank/DDBJ databases">
        <title>Genome assembly of Danube salmon.</title>
        <authorList>
            <person name="Macqueen D.J."/>
            <person name="Gundappa M.K."/>
        </authorList>
    </citation>
    <scope>NUCLEOTIDE SEQUENCE [LARGE SCALE GENOMIC DNA]</scope>
</reference>
<keyword evidence="3" id="KW-1185">Reference proteome</keyword>
<evidence type="ECO:0000313" key="2">
    <source>
        <dbReference type="Ensembl" id="ENSHHUP00000031292.1"/>
    </source>
</evidence>
<reference evidence="2" key="3">
    <citation type="submission" date="2025-09" db="UniProtKB">
        <authorList>
            <consortium name="Ensembl"/>
        </authorList>
    </citation>
    <scope>IDENTIFICATION</scope>
</reference>
<dbReference type="STRING" id="62062.ENSHHUP00000031292"/>
<proteinExistence type="predicted"/>
<name>A0A4W5LZ17_9TELE</name>
<dbReference type="Ensembl" id="ENSHHUT00000032589.1">
    <property type="protein sequence ID" value="ENSHHUP00000031292.1"/>
    <property type="gene ID" value="ENSHHUG00000019893.1"/>
</dbReference>